<feature type="transmembrane region" description="Helical" evidence="9">
    <location>
        <begin position="12"/>
        <end position="33"/>
    </location>
</feature>
<feature type="transmembrane region" description="Helical" evidence="9">
    <location>
        <begin position="159"/>
        <end position="180"/>
    </location>
</feature>
<dbReference type="Pfam" id="PF07549">
    <property type="entry name" value="Sec_GG"/>
    <property type="match status" value="1"/>
</dbReference>
<keyword evidence="3 9" id="KW-1003">Cell membrane</keyword>
<keyword evidence="4 9" id="KW-0812">Transmembrane</keyword>
<dbReference type="InterPro" id="IPR048634">
    <property type="entry name" value="SecD_SecF_C"/>
</dbReference>
<keyword evidence="5 9" id="KW-0653">Protein transport</keyword>
<comment type="function">
    <text evidence="9">Part of the Sec protein translocase complex. Interacts with the SecYEG preprotein conducting channel. SecDF uses the proton motive force (PMF) to complete protein translocation after the ATP-dependent function of SecA.</text>
</comment>
<dbReference type="PANTHER" id="PTHR30081">
    <property type="entry name" value="PROTEIN-EXPORT MEMBRANE PROTEIN SEC"/>
    <property type="match status" value="1"/>
</dbReference>
<keyword evidence="8 9" id="KW-0472">Membrane</keyword>
<feature type="transmembrane region" description="Helical" evidence="9">
    <location>
        <begin position="135"/>
        <end position="152"/>
    </location>
</feature>
<comment type="caution">
    <text evidence="11">The sequence shown here is derived from an EMBL/GenBank/DDBJ whole genome shotgun (WGS) entry which is preliminary data.</text>
</comment>
<evidence type="ECO:0000256" key="9">
    <source>
        <dbReference type="HAMAP-Rule" id="MF_01464"/>
    </source>
</evidence>
<dbReference type="HAMAP" id="MF_01464_B">
    <property type="entry name" value="SecF_B"/>
    <property type="match status" value="1"/>
</dbReference>
<comment type="subunit">
    <text evidence="9">Forms a complex with SecD. Part of the essential Sec protein translocation apparatus which comprises SecA, SecYEG and auxiliary proteins SecDF-YajC and YidC.</text>
</comment>
<evidence type="ECO:0000259" key="10">
    <source>
        <dbReference type="Pfam" id="PF02355"/>
    </source>
</evidence>
<name>A0ABR4WBW9_9GAMM</name>
<proteinExistence type="inferred from homology"/>
<evidence type="ECO:0000256" key="7">
    <source>
        <dbReference type="ARBA" id="ARBA00023010"/>
    </source>
</evidence>
<dbReference type="InterPro" id="IPR022813">
    <property type="entry name" value="SecD/SecF_arch_bac"/>
</dbReference>
<comment type="subcellular location">
    <subcellularLocation>
        <location evidence="1 9">Cell membrane</location>
        <topology evidence="1 9">Multi-pass membrane protein</topology>
    </subcellularLocation>
</comment>
<dbReference type="Gene3D" id="1.20.1640.10">
    <property type="entry name" value="Multidrug efflux transporter AcrB transmembrane domain"/>
    <property type="match status" value="1"/>
</dbReference>
<evidence type="ECO:0000256" key="1">
    <source>
        <dbReference type="ARBA" id="ARBA00004651"/>
    </source>
</evidence>
<dbReference type="InterPro" id="IPR022646">
    <property type="entry name" value="SecD/SecF_CS"/>
</dbReference>
<evidence type="ECO:0000256" key="5">
    <source>
        <dbReference type="ARBA" id="ARBA00022927"/>
    </source>
</evidence>
<feature type="transmembrane region" description="Helical" evidence="9">
    <location>
        <begin position="186"/>
        <end position="207"/>
    </location>
</feature>
<feature type="transmembrane region" description="Helical" evidence="9">
    <location>
        <begin position="242"/>
        <end position="259"/>
    </location>
</feature>
<evidence type="ECO:0000256" key="2">
    <source>
        <dbReference type="ARBA" id="ARBA00022448"/>
    </source>
</evidence>
<dbReference type="InterPro" id="IPR005665">
    <property type="entry name" value="SecF_bac"/>
</dbReference>
<comment type="similarity">
    <text evidence="9">Belongs to the SecD/SecF family. SecF subfamily.</text>
</comment>
<reference evidence="11 12" key="1">
    <citation type="submission" date="2012-09" db="EMBL/GenBank/DDBJ databases">
        <title>Genome Sequence of alkane-degrading Bacterium Alcanivorax jadensis T9.</title>
        <authorList>
            <person name="Lai Q."/>
            <person name="Shao Z."/>
        </authorList>
    </citation>
    <scope>NUCLEOTIDE SEQUENCE [LARGE SCALE GENOMIC DNA]</scope>
    <source>
        <strain evidence="11 12">T9</strain>
    </source>
</reference>
<dbReference type="RefSeq" id="WP_084573474.1">
    <property type="nucleotide sequence ID" value="NZ_ARXU01000007.1"/>
</dbReference>
<evidence type="ECO:0000313" key="11">
    <source>
        <dbReference type="EMBL" id="KGD60916.1"/>
    </source>
</evidence>
<keyword evidence="2 9" id="KW-0813">Transport</keyword>
<dbReference type="EMBL" id="ARXU01000007">
    <property type="protein sequence ID" value="KGD60916.1"/>
    <property type="molecule type" value="Genomic_DNA"/>
</dbReference>
<organism evidence="11 12">
    <name type="scientific">Alcanivorax jadensis T9</name>
    <dbReference type="NCBI Taxonomy" id="1177181"/>
    <lineage>
        <taxon>Bacteria</taxon>
        <taxon>Pseudomonadati</taxon>
        <taxon>Pseudomonadota</taxon>
        <taxon>Gammaproteobacteria</taxon>
        <taxon>Oceanospirillales</taxon>
        <taxon>Alcanivoracaceae</taxon>
        <taxon>Alcanivorax</taxon>
    </lineage>
</organism>
<feature type="transmembrane region" description="Helical" evidence="9">
    <location>
        <begin position="265"/>
        <end position="286"/>
    </location>
</feature>
<dbReference type="PRINTS" id="PR01755">
    <property type="entry name" value="SECFTRNLCASE"/>
</dbReference>
<keyword evidence="7 9" id="KW-0811">Translocation</keyword>
<evidence type="ECO:0000256" key="4">
    <source>
        <dbReference type="ARBA" id="ARBA00022692"/>
    </source>
</evidence>
<dbReference type="NCBIfam" id="TIGR00966">
    <property type="entry name" value="transloc_SecF"/>
    <property type="match status" value="1"/>
</dbReference>
<dbReference type="SUPFAM" id="SSF82866">
    <property type="entry name" value="Multidrug efflux transporter AcrB transmembrane domain"/>
    <property type="match status" value="1"/>
</dbReference>
<feature type="domain" description="Protein export membrane protein SecD/SecF C-terminal" evidence="10">
    <location>
        <begin position="107"/>
        <end position="289"/>
    </location>
</feature>
<dbReference type="PANTHER" id="PTHR30081:SF8">
    <property type="entry name" value="PROTEIN TRANSLOCASE SUBUNIT SECF"/>
    <property type="match status" value="1"/>
</dbReference>
<evidence type="ECO:0000313" key="12">
    <source>
        <dbReference type="Proteomes" id="UP000029443"/>
    </source>
</evidence>
<accession>A0ABR4WBW9</accession>
<evidence type="ECO:0000256" key="6">
    <source>
        <dbReference type="ARBA" id="ARBA00022989"/>
    </source>
</evidence>
<gene>
    <name evidence="9" type="primary">secF</name>
    <name evidence="11" type="ORF">T9A_02114</name>
</gene>
<dbReference type="InterPro" id="IPR022645">
    <property type="entry name" value="SecD/SecF_bac"/>
</dbReference>
<protein>
    <recommendedName>
        <fullName evidence="9">Protein-export membrane protein SecF</fullName>
    </recommendedName>
</protein>
<dbReference type="Pfam" id="PF02355">
    <property type="entry name" value="SecD_SecF_C"/>
    <property type="match status" value="1"/>
</dbReference>
<dbReference type="Proteomes" id="UP000029443">
    <property type="component" value="Unassembled WGS sequence"/>
</dbReference>
<sequence length="307" mass="33513">MSKEERNINFMAARKPLGMLSIALVVISVILLVTRGLNLGLDFTGGTTIVVKSPVDVELSQTRADLAEAGFGDAVVQHYGSPKEVNIRVAPKDSVDADKIGYVVFDVLKAGNGDLELLKVEFVGPQVGDELRDESGTAMLLALGLMMLYVWFRFSNKFGVATVVALFHDVIVVLGLFSLLQWPFDLTVLAAVLALIGYSLNDSIVVADRIRDEFRNTRETDPVAIINGAVNQTMTRTINTSLTTLLVLVALFFFGGEVMKAFSEALIVGVLVGTYSSIYVVTNILFMMKVDKEDFLIPEPEELDETP</sequence>
<evidence type="ECO:0000256" key="3">
    <source>
        <dbReference type="ARBA" id="ARBA00022475"/>
    </source>
</evidence>
<keyword evidence="12" id="KW-1185">Reference proteome</keyword>
<dbReference type="InterPro" id="IPR055344">
    <property type="entry name" value="SecD_SecF_C_bact"/>
</dbReference>
<dbReference type="NCBIfam" id="TIGR00916">
    <property type="entry name" value="2A0604s01"/>
    <property type="match status" value="1"/>
</dbReference>
<keyword evidence="6 9" id="KW-1133">Transmembrane helix</keyword>
<evidence type="ECO:0000256" key="8">
    <source>
        <dbReference type="ARBA" id="ARBA00023136"/>
    </source>
</evidence>